<dbReference type="PIRSF" id="PIRSF006157">
    <property type="entry name" value="Doxgns_DODA"/>
    <property type="match status" value="1"/>
</dbReference>
<dbReference type="Gene3D" id="3.40.830.10">
    <property type="entry name" value="LigB-like"/>
    <property type="match status" value="1"/>
</dbReference>
<dbReference type="AlphaFoldDB" id="A0A368XBN4"/>
<dbReference type="GO" id="GO:0008270">
    <property type="term" value="F:zinc ion binding"/>
    <property type="evidence" value="ECO:0007669"/>
    <property type="project" value="InterPro"/>
</dbReference>
<evidence type="ECO:0000256" key="5">
    <source>
        <dbReference type="ARBA" id="ARBA00023002"/>
    </source>
</evidence>
<gene>
    <name evidence="7" type="ORF">DES41_113189</name>
</gene>
<evidence type="ECO:0000313" key="7">
    <source>
        <dbReference type="EMBL" id="RCW65265.1"/>
    </source>
</evidence>
<evidence type="ECO:0000256" key="4">
    <source>
        <dbReference type="ARBA" id="ARBA00022833"/>
    </source>
</evidence>
<comment type="cofactor">
    <cofactor evidence="1">
        <name>Zn(2+)</name>
        <dbReference type="ChEBI" id="CHEBI:29105"/>
    </cofactor>
</comment>
<keyword evidence="5" id="KW-0560">Oxidoreductase</keyword>
<dbReference type="PANTHER" id="PTHR30096:SF0">
    <property type="entry name" value="4,5-DOPA DIOXYGENASE EXTRADIOL-LIKE PROTEIN"/>
    <property type="match status" value="1"/>
</dbReference>
<evidence type="ECO:0000313" key="8">
    <source>
        <dbReference type="Proteomes" id="UP000252884"/>
    </source>
</evidence>
<dbReference type="GO" id="GO:0016702">
    <property type="term" value="F:oxidoreductase activity, acting on single donors with incorporation of molecular oxygen, incorporation of two atoms of oxygen"/>
    <property type="evidence" value="ECO:0007669"/>
    <property type="project" value="UniProtKB-ARBA"/>
</dbReference>
<sequence>MTASSATAARLPTYFISHGGGPWPWMKAEMGNTYAKLEAALADMPHQIGRKPAAVLMVSAHWEAPAFTVQAAAQPGMLYDYGGFPAHTYQVHYRSPGAPAIAARVQALLQAAGLPAAVDTERGYDHGMFSPMQAIYPQADVPVLQLSLRRGLDPAEHLALGRALAPLRDEDVLIVGSGLSYHNLRAFGPQAAAPSKAFDDWLGQTLASASAPRSQALVDWEQAPAARIAHPREEHLIPLMVAVGAAEGERAARIYHESDFMGGLSVSSYRFGAAAGDAA</sequence>
<keyword evidence="7" id="KW-0223">Dioxygenase</keyword>
<evidence type="ECO:0000256" key="3">
    <source>
        <dbReference type="ARBA" id="ARBA00022723"/>
    </source>
</evidence>
<name>A0A368XBN4_9BURK</name>
<reference evidence="7 8" key="1">
    <citation type="submission" date="2018-07" db="EMBL/GenBank/DDBJ databases">
        <title>Genomic Encyclopedia of Type Strains, Phase IV (KMG-IV): sequencing the most valuable type-strain genomes for metagenomic binning, comparative biology and taxonomic classification.</title>
        <authorList>
            <person name="Goeker M."/>
        </authorList>
    </citation>
    <scope>NUCLEOTIDE SEQUENCE [LARGE SCALE GENOMIC DNA]</scope>
    <source>
        <strain evidence="7 8">DSM 21634</strain>
    </source>
</reference>
<evidence type="ECO:0000259" key="6">
    <source>
        <dbReference type="Pfam" id="PF02900"/>
    </source>
</evidence>
<dbReference type="Proteomes" id="UP000252884">
    <property type="component" value="Unassembled WGS sequence"/>
</dbReference>
<organism evidence="7 8">
    <name type="scientific">Pseudorhodoferax soli</name>
    <dbReference type="NCBI Taxonomy" id="545864"/>
    <lineage>
        <taxon>Bacteria</taxon>
        <taxon>Pseudomonadati</taxon>
        <taxon>Pseudomonadota</taxon>
        <taxon>Betaproteobacteria</taxon>
        <taxon>Burkholderiales</taxon>
        <taxon>Comamonadaceae</taxon>
    </lineage>
</organism>
<dbReference type="InterPro" id="IPR014436">
    <property type="entry name" value="Extradiol_dOase_DODA"/>
</dbReference>
<dbReference type="Pfam" id="PF02900">
    <property type="entry name" value="LigB"/>
    <property type="match status" value="1"/>
</dbReference>
<evidence type="ECO:0000256" key="2">
    <source>
        <dbReference type="ARBA" id="ARBA00007581"/>
    </source>
</evidence>
<dbReference type="InterPro" id="IPR004183">
    <property type="entry name" value="Xdiol_dOase_suB"/>
</dbReference>
<dbReference type="EMBL" id="QPJK01000013">
    <property type="protein sequence ID" value="RCW65265.1"/>
    <property type="molecule type" value="Genomic_DNA"/>
</dbReference>
<evidence type="ECO:0000256" key="1">
    <source>
        <dbReference type="ARBA" id="ARBA00001947"/>
    </source>
</evidence>
<proteinExistence type="inferred from homology"/>
<accession>A0A368XBN4</accession>
<protein>
    <submittedName>
        <fullName evidence="7">Aromatic ring-opening dioxygenase catalytic subunit (LigB family)</fullName>
    </submittedName>
</protein>
<dbReference type="SUPFAM" id="SSF53213">
    <property type="entry name" value="LigB-like"/>
    <property type="match status" value="1"/>
</dbReference>
<feature type="domain" description="Extradiol ring-cleavage dioxygenase class III enzyme subunit B" evidence="6">
    <location>
        <begin position="47"/>
        <end position="271"/>
    </location>
</feature>
<dbReference type="PANTHER" id="PTHR30096">
    <property type="entry name" value="4,5-DOPA DIOXYGENASE EXTRADIOL-LIKE PROTEIN"/>
    <property type="match status" value="1"/>
</dbReference>
<dbReference type="OrthoDB" id="9790889at2"/>
<comment type="caution">
    <text evidence="7">The sequence shown here is derived from an EMBL/GenBank/DDBJ whole genome shotgun (WGS) entry which is preliminary data.</text>
</comment>
<keyword evidence="8" id="KW-1185">Reference proteome</keyword>
<dbReference type="RefSeq" id="WP_114472042.1">
    <property type="nucleotide sequence ID" value="NZ_QPJK01000013.1"/>
</dbReference>
<keyword evidence="4" id="KW-0862">Zinc</keyword>
<dbReference type="GO" id="GO:0008198">
    <property type="term" value="F:ferrous iron binding"/>
    <property type="evidence" value="ECO:0007669"/>
    <property type="project" value="InterPro"/>
</dbReference>
<comment type="similarity">
    <text evidence="2">Belongs to the DODA-type extradiol aromatic ring-opening dioxygenase family.</text>
</comment>
<keyword evidence="3" id="KW-0479">Metal-binding</keyword>
<dbReference type="CDD" id="cd07363">
    <property type="entry name" value="45_DOPA_Dioxygenase"/>
    <property type="match status" value="1"/>
</dbReference>